<evidence type="ECO:0000256" key="1">
    <source>
        <dbReference type="SAM" id="MobiDB-lite"/>
    </source>
</evidence>
<feature type="compositionally biased region" description="Acidic residues" evidence="1">
    <location>
        <begin position="255"/>
        <end position="266"/>
    </location>
</feature>
<reference evidence="2 3" key="1">
    <citation type="submission" date="2020-05" db="EMBL/GenBank/DDBJ databases">
        <title>Identification and distribution of gene clusters putatively required for synthesis of sphingolipid metabolism inhibitors in phylogenetically diverse species of the filamentous fungus Fusarium.</title>
        <authorList>
            <person name="Kim H.-S."/>
            <person name="Busman M."/>
            <person name="Brown D.W."/>
            <person name="Divon H."/>
            <person name="Uhlig S."/>
            <person name="Proctor R.H."/>
        </authorList>
    </citation>
    <scope>NUCLEOTIDE SEQUENCE [LARGE SCALE GENOMIC DNA]</scope>
    <source>
        <strain evidence="2 3">NRRL 20693</strain>
    </source>
</reference>
<evidence type="ECO:0000313" key="3">
    <source>
        <dbReference type="Proteomes" id="UP000567885"/>
    </source>
</evidence>
<dbReference type="AlphaFoldDB" id="A0A8H5SSI6"/>
<accession>A0A8H5SSI6</accession>
<gene>
    <name evidence="2" type="ORF">FHETE_9590</name>
</gene>
<dbReference type="Proteomes" id="UP000567885">
    <property type="component" value="Unassembled WGS sequence"/>
</dbReference>
<feature type="region of interest" description="Disordered" evidence="1">
    <location>
        <begin position="222"/>
        <end position="274"/>
    </location>
</feature>
<feature type="compositionally biased region" description="Polar residues" evidence="1">
    <location>
        <begin position="222"/>
        <end position="234"/>
    </location>
</feature>
<comment type="caution">
    <text evidence="2">The sequence shown here is derived from an EMBL/GenBank/DDBJ whole genome shotgun (WGS) entry which is preliminary data.</text>
</comment>
<keyword evidence="3" id="KW-1185">Reference proteome</keyword>
<sequence length="469" mass="52369">MSDYQHIPGSAYPSVAPHHAQEEIFWPDLMPDTCDDLTGVYHPSCSNEYHGLPATRTEETVNENYISGHQMKQFMAQDAPNSKKFLSNQSSAGVQNIASAQNLSSTQSFPFAQNSVGNQNLVSAQNIPSTQSSSYFQNSPSAQDVPYAQNPFAMRRFPNAHSSEIEGCQIPGIPPAMRLPSSRQAHDYHRGLQNQQYQEIHQNHEEIAQEQLSFAQEQFPFTQEQLSDSTSPDSGSHELRDSPDVAMSQTLIIENETDSASEPEPEPELKGKAKYKKVKANSRVELSPHVLRALNSGDFTEARVNYIKSTLSQFSQELNDKIPEYLLYKPNHDDKASRSKYLIVAKDEGLSYKQILALGEYTCTESTLRGRHRVLVRPASERPRRPAEWSLAQKWAAMAGFYRLYWKPAQAAGLPLNKSNIRWSLIGEDMRAQGVDHCFDGHAISKAVHKLAAEVEAGLAGFPVVGDNY</sequence>
<name>A0A8H5SSI6_FUSHE</name>
<evidence type="ECO:0000313" key="2">
    <source>
        <dbReference type="EMBL" id="KAF5659095.1"/>
    </source>
</evidence>
<protein>
    <submittedName>
        <fullName evidence="2">Uncharacterized protein</fullName>
    </submittedName>
</protein>
<proteinExistence type="predicted"/>
<organism evidence="2 3">
    <name type="scientific">Fusarium heterosporum</name>
    <dbReference type="NCBI Taxonomy" id="42747"/>
    <lineage>
        <taxon>Eukaryota</taxon>
        <taxon>Fungi</taxon>
        <taxon>Dikarya</taxon>
        <taxon>Ascomycota</taxon>
        <taxon>Pezizomycotina</taxon>
        <taxon>Sordariomycetes</taxon>
        <taxon>Hypocreomycetidae</taxon>
        <taxon>Hypocreales</taxon>
        <taxon>Nectriaceae</taxon>
        <taxon>Fusarium</taxon>
        <taxon>Fusarium heterosporum species complex</taxon>
    </lineage>
</organism>
<dbReference type="OrthoDB" id="3439209at2759"/>
<dbReference type="EMBL" id="JAAGWQ010000224">
    <property type="protein sequence ID" value="KAF5659095.1"/>
    <property type="molecule type" value="Genomic_DNA"/>
</dbReference>